<evidence type="ECO:0000313" key="10">
    <source>
        <dbReference type="EMBL" id="OVA16945.1"/>
    </source>
</evidence>
<dbReference type="PANTHER" id="PTHR10782">
    <property type="entry name" value="ZINC FINGER MIZ DOMAIN-CONTAINING PROTEIN"/>
    <property type="match status" value="1"/>
</dbReference>
<dbReference type="InParanoid" id="A0A200R2Q3"/>
<dbReference type="InterPro" id="IPR001827">
    <property type="entry name" value="Homeobox_Antennapedia_CS"/>
</dbReference>
<name>A0A200R2Q3_MACCD</name>
<dbReference type="GO" id="GO:0003700">
    <property type="term" value="F:DNA-binding transcription factor activity"/>
    <property type="evidence" value="ECO:0007669"/>
    <property type="project" value="InterPro"/>
</dbReference>
<accession>A0A200R2Q3</accession>
<evidence type="ECO:0000313" key="11">
    <source>
        <dbReference type="Proteomes" id="UP000195402"/>
    </source>
</evidence>
<dbReference type="STRING" id="56857.A0A200R2Q3"/>
<feature type="compositionally biased region" description="Polar residues" evidence="8">
    <location>
        <begin position="831"/>
        <end position="841"/>
    </location>
</feature>
<keyword evidence="11" id="KW-1185">Reference proteome</keyword>
<evidence type="ECO:0000259" key="9">
    <source>
        <dbReference type="PROSITE" id="PS51044"/>
    </source>
</evidence>
<dbReference type="CDD" id="cd16650">
    <property type="entry name" value="SP-RING_PIAS-like"/>
    <property type="match status" value="1"/>
</dbReference>
<dbReference type="GO" id="GO:0005634">
    <property type="term" value="C:nucleus"/>
    <property type="evidence" value="ECO:0007669"/>
    <property type="project" value="UniProtKB-SubCell"/>
</dbReference>
<dbReference type="InterPro" id="IPR004181">
    <property type="entry name" value="Znf_MIZ"/>
</dbReference>
<dbReference type="PANTHER" id="PTHR10782:SF4">
    <property type="entry name" value="TONALLI, ISOFORM E"/>
    <property type="match status" value="1"/>
</dbReference>
<dbReference type="AlphaFoldDB" id="A0A200R2Q3"/>
<evidence type="ECO:0000256" key="6">
    <source>
        <dbReference type="ARBA" id="ARBA00023242"/>
    </source>
</evidence>
<keyword evidence="5" id="KW-0862">Zinc</keyword>
<dbReference type="OrthoDB" id="10263264at2759"/>
<organism evidence="10 11">
    <name type="scientific">Macleaya cordata</name>
    <name type="common">Five-seeded plume-poppy</name>
    <name type="synonym">Bocconia cordata</name>
    <dbReference type="NCBI Taxonomy" id="56857"/>
    <lineage>
        <taxon>Eukaryota</taxon>
        <taxon>Viridiplantae</taxon>
        <taxon>Streptophyta</taxon>
        <taxon>Embryophyta</taxon>
        <taxon>Tracheophyta</taxon>
        <taxon>Spermatophyta</taxon>
        <taxon>Magnoliopsida</taxon>
        <taxon>Ranunculales</taxon>
        <taxon>Papaveraceae</taxon>
        <taxon>Papaveroideae</taxon>
        <taxon>Macleaya</taxon>
    </lineage>
</organism>
<dbReference type="GO" id="GO:0003677">
    <property type="term" value="F:DNA binding"/>
    <property type="evidence" value="ECO:0007669"/>
    <property type="project" value="InterPro"/>
</dbReference>
<evidence type="ECO:0000256" key="8">
    <source>
        <dbReference type="SAM" id="MobiDB-lite"/>
    </source>
</evidence>
<gene>
    <name evidence="10" type="ORF">BVC80_737g19</name>
</gene>
<evidence type="ECO:0000256" key="7">
    <source>
        <dbReference type="PROSITE-ProRule" id="PRU00452"/>
    </source>
</evidence>
<feature type="region of interest" description="Disordered" evidence="8">
    <location>
        <begin position="868"/>
        <end position="887"/>
    </location>
</feature>
<dbReference type="Pfam" id="PF02891">
    <property type="entry name" value="zf-MIZ"/>
    <property type="match status" value="1"/>
</dbReference>
<dbReference type="Proteomes" id="UP000195402">
    <property type="component" value="Unassembled WGS sequence"/>
</dbReference>
<comment type="caution">
    <text evidence="10">The sequence shown here is derived from an EMBL/GenBank/DDBJ whole genome shotgun (WGS) entry which is preliminary data.</text>
</comment>
<dbReference type="PROSITE" id="PS51044">
    <property type="entry name" value="ZF_SP_RING"/>
    <property type="match status" value="1"/>
</dbReference>
<dbReference type="FunCoup" id="A0A200R2Q3">
    <property type="interactions" value="609"/>
</dbReference>
<keyword evidence="2" id="KW-0217">Developmental protein</keyword>
<sequence length="928" mass="101571">MAGTIPHRPMVSTPGGATTSTTFDPGYLIPASFMNSFRVTAVAERLARLVRPGQRFDSRQFFNLCVTLARGIDYAVANNEVPARAHELPTLLKQVYQHKNEVLLQAAIMMLMISVKSACKSGWFLVKDADELLNRTNELGMGFCNPGDIITEPSNPPQIISKILSRFYPWMKMSHIFASLEVKPGFGAYLIDFHISKNKASSAREKIRLFAAQTDNIETSSCIISPPRVNFLLNGKGIERRNNVTMDNGPQFPTNVTPMVKYGTNLLQAVGHFNGNYIIAIAFTSEVSSVDIPELQDYVRPLSTALDSDSEIIEEASRISLNCPISFRRIKTPVKGHLCKHHQCFDYENFVKINSRRPSWRCPQCNQSVCYTDLRIDQCMVEVLKEVGENVADVTISADGSWKAHIETDDSTDQQDDTTRNKQDESDQCEPTRFSTSIANVVDLTVEGVDENNAMDISEPEDRKPLKDTVHGTVPLFNNTPEIQNEDDFWSGIFFPSSSAPYESVTPTTRVGPHVVGPISESPLTDVMLAPVLTDAVSPAQNRDPVDARGTTRPSNSIIRRQFSIPENLSLQPLQGGSSIINSEIGRPAIPRNVSRTPIAIQALPAQSQVPNSHQRPRTSLNSLMPNSAPLVTSQTATSTQLFLDVSDIGGETENQQQQLSWSNMNSTPVSEMSPSLMTQSWDHRSHISSQPVQQVVGLPAPSRVPGAYRAYDGPLLNHQNPHNPLSPDTRVSQMMNQPTMARPSTHFPPGWKGGSQIGFGPPSGSQRARLLTQQSSQVARAPPVVPVHLQPPRTGSSSLMAGDGHRAIIGEQRGGNMEAGNQPVPRVDSSIESPSEQNWRPTGRMRGSLSGRAFSAALSQYIIQPSQAAQTTRPPGLGPISPPSASSQLQVLINNSSNAHAPTSPDLMTIDVDMYDTSDLLPNGRES</sequence>
<dbReference type="EMBL" id="MVGT01000457">
    <property type="protein sequence ID" value="OVA16945.1"/>
    <property type="molecule type" value="Genomic_DNA"/>
</dbReference>
<reference evidence="10 11" key="1">
    <citation type="journal article" date="2017" name="Mol. Plant">
        <title>The Genome of Medicinal Plant Macleaya cordata Provides New Insights into Benzylisoquinoline Alkaloids Metabolism.</title>
        <authorList>
            <person name="Liu X."/>
            <person name="Liu Y."/>
            <person name="Huang P."/>
            <person name="Ma Y."/>
            <person name="Qing Z."/>
            <person name="Tang Q."/>
            <person name="Cao H."/>
            <person name="Cheng P."/>
            <person name="Zheng Y."/>
            <person name="Yuan Z."/>
            <person name="Zhou Y."/>
            <person name="Liu J."/>
            <person name="Tang Z."/>
            <person name="Zhuo Y."/>
            <person name="Zhang Y."/>
            <person name="Yu L."/>
            <person name="Huang J."/>
            <person name="Yang P."/>
            <person name="Peng Q."/>
            <person name="Zhang J."/>
            <person name="Jiang W."/>
            <person name="Zhang Z."/>
            <person name="Lin K."/>
            <person name="Ro D.K."/>
            <person name="Chen X."/>
            <person name="Xiong X."/>
            <person name="Shang Y."/>
            <person name="Huang S."/>
            <person name="Zeng J."/>
        </authorList>
    </citation>
    <scope>NUCLEOTIDE SEQUENCE [LARGE SCALE GENOMIC DNA]</scope>
    <source>
        <strain evidence="11">cv. BLH2017</strain>
        <tissue evidence="10">Root</tissue>
    </source>
</reference>
<evidence type="ECO:0000256" key="5">
    <source>
        <dbReference type="ARBA" id="ARBA00022833"/>
    </source>
</evidence>
<proteinExistence type="predicted"/>
<evidence type="ECO:0000256" key="3">
    <source>
        <dbReference type="ARBA" id="ARBA00022723"/>
    </source>
</evidence>
<dbReference type="OMA" id="YMEMNLR"/>
<feature type="region of interest" description="Disordered" evidence="8">
    <location>
        <begin position="405"/>
        <end position="431"/>
    </location>
</feature>
<dbReference type="GO" id="GO:0016925">
    <property type="term" value="P:protein sumoylation"/>
    <property type="evidence" value="ECO:0007669"/>
    <property type="project" value="TreeGrafter"/>
</dbReference>
<dbReference type="GO" id="GO:0061665">
    <property type="term" value="F:SUMO ligase activity"/>
    <property type="evidence" value="ECO:0007669"/>
    <property type="project" value="TreeGrafter"/>
</dbReference>
<feature type="domain" description="SP-RING-type" evidence="9">
    <location>
        <begin position="308"/>
        <end position="389"/>
    </location>
</feature>
<keyword evidence="4 7" id="KW-0863">Zinc-finger</keyword>
<protein>
    <submittedName>
        <fullName evidence="10">Zinc finger protein</fullName>
    </submittedName>
</protein>
<dbReference type="GO" id="GO:0008270">
    <property type="term" value="F:zinc ion binding"/>
    <property type="evidence" value="ECO:0007669"/>
    <property type="project" value="UniProtKB-KW"/>
</dbReference>
<dbReference type="Gene3D" id="3.30.40.10">
    <property type="entry name" value="Zinc/RING finger domain, C3HC4 (zinc finger)"/>
    <property type="match status" value="1"/>
</dbReference>
<dbReference type="InterPro" id="IPR013083">
    <property type="entry name" value="Znf_RING/FYVE/PHD"/>
</dbReference>
<dbReference type="GO" id="GO:0000785">
    <property type="term" value="C:chromatin"/>
    <property type="evidence" value="ECO:0007669"/>
    <property type="project" value="TreeGrafter"/>
</dbReference>
<comment type="subcellular location">
    <subcellularLocation>
        <location evidence="1">Nucleus</location>
    </subcellularLocation>
</comment>
<evidence type="ECO:0000256" key="4">
    <source>
        <dbReference type="ARBA" id="ARBA00022771"/>
    </source>
</evidence>
<keyword evidence="6" id="KW-0539">Nucleus</keyword>
<keyword evidence="3" id="KW-0479">Metal-binding</keyword>
<evidence type="ECO:0000256" key="2">
    <source>
        <dbReference type="ARBA" id="ARBA00022473"/>
    </source>
</evidence>
<dbReference type="PROSITE" id="PS00032">
    <property type="entry name" value="ANTENNAPEDIA"/>
    <property type="match status" value="1"/>
</dbReference>
<feature type="region of interest" description="Disordered" evidence="8">
    <location>
        <begin position="815"/>
        <end position="845"/>
    </location>
</feature>
<evidence type="ECO:0000256" key="1">
    <source>
        <dbReference type="ARBA" id="ARBA00004123"/>
    </source>
</evidence>